<dbReference type="Pfam" id="PF11750">
    <property type="entry name" value="DUF3307"/>
    <property type="match status" value="1"/>
</dbReference>
<organism evidence="2 3">
    <name type="scientific">Maritimibacter harenae</name>
    <dbReference type="NCBI Taxonomy" id="2606218"/>
    <lineage>
        <taxon>Bacteria</taxon>
        <taxon>Pseudomonadati</taxon>
        <taxon>Pseudomonadota</taxon>
        <taxon>Alphaproteobacteria</taxon>
        <taxon>Rhodobacterales</taxon>
        <taxon>Roseobacteraceae</taxon>
        <taxon>Maritimibacter</taxon>
    </lineage>
</organism>
<protein>
    <submittedName>
        <fullName evidence="2">DUF3307 domain-containing protein</fullName>
    </submittedName>
</protein>
<dbReference type="InterPro" id="IPR021737">
    <property type="entry name" value="Phage_phiKZ_Orf197"/>
</dbReference>
<keyword evidence="1" id="KW-1133">Transmembrane helix</keyword>
<sequence>MTPEFILFVILLLQVKHFFADYALQTVWMIRNKGNYGHPGGLAHAGLHGVFTFVVLILTGFDPVLSALVSVGEIVIHYHIDYAKDRITRMRKPDPNRREYWVFHGLDQFCHQATLVGVVAVLLWFG</sequence>
<accession>A0A845M2S3</accession>
<feature type="transmembrane region" description="Helical" evidence="1">
    <location>
        <begin position="101"/>
        <end position="125"/>
    </location>
</feature>
<keyword evidence="1" id="KW-0812">Transmembrane</keyword>
<dbReference type="Proteomes" id="UP000467322">
    <property type="component" value="Unassembled WGS sequence"/>
</dbReference>
<proteinExistence type="predicted"/>
<gene>
    <name evidence="2" type="ORF">GQE99_16595</name>
</gene>
<keyword evidence="1" id="KW-0472">Membrane</keyword>
<evidence type="ECO:0000313" key="3">
    <source>
        <dbReference type="Proteomes" id="UP000467322"/>
    </source>
</evidence>
<name>A0A845M2S3_9RHOB</name>
<feature type="transmembrane region" description="Helical" evidence="1">
    <location>
        <begin position="6"/>
        <end position="24"/>
    </location>
</feature>
<comment type="caution">
    <text evidence="2">The sequence shown here is derived from an EMBL/GenBank/DDBJ whole genome shotgun (WGS) entry which is preliminary data.</text>
</comment>
<reference evidence="2 3" key="1">
    <citation type="submission" date="2019-12" db="EMBL/GenBank/DDBJ databases">
        <title>Maritimibacter sp. nov. sp. isolated from sea sand.</title>
        <authorList>
            <person name="Kim J."/>
            <person name="Jeong S.E."/>
            <person name="Jung H.S."/>
            <person name="Jeon C.O."/>
        </authorList>
    </citation>
    <scope>NUCLEOTIDE SEQUENCE [LARGE SCALE GENOMIC DNA]</scope>
    <source>
        <strain evidence="2 3">DP07</strain>
    </source>
</reference>
<evidence type="ECO:0000313" key="2">
    <source>
        <dbReference type="EMBL" id="MZR14640.1"/>
    </source>
</evidence>
<dbReference type="EMBL" id="WTUX01000019">
    <property type="protein sequence ID" value="MZR14640.1"/>
    <property type="molecule type" value="Genomic_DNA"/>
</dbReference>
<feature type="transmembrane region" description="Helical" evidence="1">
    <location>
        <begin position="64"/>
        <end position="80"/>
    </location>
</feature>
<evidence type="ECO:0000256" key="1">
    <source>
        <dbReference type="SAM" id="Phobius"/>
    </source>
</evidence>
<dbReference type="RefSeq" id="WP_161352746.1">
    <property type="nucleotide sequence ID" value="NZ_WTUX01000019.1"/>
</dbReference>
<keyword evidence="3" id="KW-1185">Reference proteome</keyword>
<dbReference type="AlphaFoldDB" id="A0A845M2S3"/>